<name>A0A914R549_9BILA</name>
<dbReference type="AlphaFoldDB" id="A0A914R549"/>
<reference evidence="2" key="1">
    <citation type="submission" date="2022-11" db="UniProtKB">
        <authorList>
            <consortium name="WormBaseParasite"/>
        </authorList>
    </citation>
    <scope>IDENTIFICATION</scope>
</reference>
<dbReference type="Proteomes" id="UP000887578">
    <property type="component" value="Unplaced"/>
</dbReference>
<proteinExistence type="predicted"/>
<evidence type="ECO:0000313" key="2">
    <source>
        <dbReference type="WBParaSite" id="PDA_v2.g9772.t1"/>
    </source>
</evidence>
<organism evidence="1 2">
    <name type="scientific">Panagrolaimus davidi</name>
    <dbReference type="NCBI Taxonomy" id="227884"/>
    <lineage>
        <taxon>Eukaryota</taxon>
        <taxon>Metazoa</taxon>
        <taxon>Ecdysozoa</taxon>
        <taxon>Nematoda</taxon>
        <taxon>Chromadorea</taxon>
        <taxon>Rhabditida</taxon>
        <taxon>Tylenchina</taxon>
        <taxon>Panagrolaimomorpha</taxon>
        <taxon>Panagrolaimoidea</taxon>
        <taxon>Panagrolaimidae</taxon>
        <taxon>Panagrolaimus</taxon>
    </lineage>
</organism>
<keyword evidence="1" id="KW-1185">Reference proteome</keyword>
<dbReference type="WBParaSite" id="PDA_v2.g9772.t1">
    <property type="protein sequence ID" value="PDA_v2.g9772.t1"/>
    <property type="gene ID" value="PDA_v2.g9772"/>
</dbReference>
<sequence>MGCYTTFTPINIETRKGEPKIVEALFDAEKLWKELCKKVKINNVKGIAFILNDREHKSWPDAYAFRQKCYEYCQENGIYYFCSSTLAFQISVGISRTKVAVEEGEEILVIYVEGVALHGQSLIREKSYFRAVNSHLANDPNFTKKFKDVYLKGCKPKKIILMRFGNGKFIEQVIKFFKDDDAVVVDIDAEAMNDSLVQKMLGLMNGKISSFDVPAQLQTVFVVKLDKEVLMAVGYENALPFEKSVIIDCSAGKAVSVPFWASKYKKGLYSESTELLQKIKLATFASKKVKITLKIDANAFYDFKVEQFNGNDIDEEFMKLNFNDVIPEKSEYSQKIVRIIFGENHFSIVWIPQTGCEQKILDPTGKILFL</sequence>
<evidence type="ECO:0000313" key="1">
    <source>
        <dbReference type="Proteomes" id="UP000887578"/>
    </source>
</evidence>
<accession>A0A914R549</accession>
<protein>
    <submittedName>
        <fullName evidence="2">Uncharacterized protein</fullName>
    </submittedName>
</protein>